<dbReference type="STRING" id="452638.Pnec_1038"/>
<sequence>MGHINDSDLQYLNKTVDLNAFIRIYAYFNSVIARVAKLNTEKPLLLMVLSPYPL</sequence>
<organism evidence="1">
    <name type="scientific">Polynucleobacter necessarius subsp. necessarius (strain STIR1)</name>
    <dbReference type="NCBI Taxonomy" id="452638"/>
    <lineage>
        <taxon>Bacteria</taxon>
        <taxon>Pseudomonadati</taxon>
        <taxon>Pseudomonadota</taxon>
        <taxon>Betaproteobacteria</taxon>
        <taxon>Burkholderiales</taxon>
        <taxon>Burkholderiaceae</taxon>
        <taxon>Polynucleobacter</taxon>
    </lineage>
</organism>
<dbReference type="AlphaFoldDB" id="B1XV36"/>
<gene>
    <name evidence="1" type="ordered locus">Pnec_1038</name>
</gene>
<dbReference type="HOGENOM" id="CLU_3046480_0_0_4"/>
<accession>B1XV36</accession>
<reference evidence="1" key="1">
    <citation type="submission" date="2008-03" db="EMBL/GenBank/DDBJ databases">
        <title>Complete sequence of Polynucleobacter necessarius STIR1.</title>
        <authorList>
            <consortium name="US DOE Joint Genome Institute"/>
            <person name="Copeland A."/>
            <person name="Lucas S."/>
            <person name="Lapidus A."/>
            <person name="Barry K."/>
            <person name="Detter J.C."/>
            <person name="Glavina del Rio T."/>
            <person name="Hammon N."/>
            <person name="Israni S."/>
            <person name="Dalin E."/>
            <person name="Tice H."/>
            <person name="Pitluck S."/>
            <person name="Chain P."/>
            <person name="Malfatti S."/>
            <person name="Shin M."/>
            <person name="Vergez L."/>
            <person name="Schmutz J."/>
            <person name="Larimer F."/>
            <person name="Land M."/>
            <person name="Hauser L."/>
            <person name="Kyrpides N."/>
            <person name="Kim E."/>
            <person name="Hahn M."/>
            <person name="Richardson P."/>
        </authorList>
    </citation>
    <scope>NUCLEOTIDE SEQUENCE [LARGE SCALE GENOMIC DNA]</scope>
    <source>
        <strain evidence="1">STIR1</strain>
    </source>
</reference>
<evidence type="ECO:0000313" key="1">
    <source>
        <dbReference type="EMBL" id="ACB44213.1"/>
    </source>
</evidence>
<name>B1XV36_POLNS</name>
<proteinExistence type="predicted"/>
<dbReference type="EMBL" id="CP001010">
    <property type="protein sequence ID" value="ACB44213.1"/>
    <property type="molecule type" value="Genomic_DNA"/>
</dbReference>
<protein>
    <submittedName>
        <fullName evidence="1">Uncharacterized protein</fullName>
    </submittedName>
</protein>
<dbReference type="KEGG" id="pne:Pnec_1038"/>